<keyword evidence="3" id="KW-1185">Reference proteome</keyword>
<organism evidence="2 3">
    <name type="scientific">Brevibacillus ruminantium</name>
    <dbReference type="NCBI Taxonomy" id="2950604"/>
    <lineage>
        <taxon>Bacteria</taxon>
        <taxon>Bacillati</taxon>
        <taxon>Bacillota</taxon>
        <taxon>Bacilli</taxon>
        <taxon>Bacillales</taxon>
        <taxon>Paenibacillaceae</taxon>
        <taxon>Brevibacillus</taxon>
    </lineage>
</organism>
<evidence type="ECO:0008006" key="4">
    <source>
        <dbReference type="Google" id="ProtNLM"/>
    </source>
</evidence>
<keyword evidence="1" id="KW-0732">Signal</keyword>
<evidence type="ECO:0000313" key="2">
    <source>
        <dbReference type="EMBL" id="USG65021.1"/>
    </source>
</evidence>
<dbReference type="RefSeq" id="WP_251872128.1">
    <property type="nucleotide sequence ID" value="NZ_CP098755.1"/>
</dbReference>
<feature type="chain" id="PRO_5046643309" description="PepSY domain-containing protein" evidence="1">
    <location>
        <begin position="31"/>
        <end position="336"/>
    </location>
</feature>
<reference evidence="2" key="1">
    <citation type="submission" date="2022-06" db="EMBL/GenBank/DDBJ databases">
        <title>Genome sequencing of Brevibacillus sp. BB3-R1.</title>
        <authorList>
            <person name="Heo J."/>
            <person name="Lee D."/>
            <person name="Won M."/>
            <person name="Han B.-H."/>
            <person name="Hong S.-B."/>
            <person name="Kwon S.-W."/>
        </authorList>
    </citation>
    <scope>NUCLEOTIDE SEQUENCE</scope>
    <source>
        <strain evidence="2">BB3-R1</strain>
    </source>
</reference>
<dbReference type="Proteomes" id="UP001056500">
    <property type="component" value="Chromosome"/>
</dbReference>
<proteinExistence type="predicted"/>
<gene>
    <name evidence="2" type="ORF">NDK47_23325</name>
</gene>
<accession>A0ABY4WK42</accession>
<feature type="signal peptide" evidence="1">
    <location>
        <begin position="1"/>
        <end position="30"/>
    </location>
</feature>
<sequence>MKKSLVSISLLALFATAAPTLSGMPFTAQAANPTPAPAEQWKTIAELDPKVVEAARQAMQALAEGKVIEMDEVRGANQDCWVLAAKNNRGTVLVTKDKGEIVSVRVKFTLDEINSELRKTFQNTLKELDPKKEFSVSEVERIKWEKENIWSFLGEKGYVSIDPQTGKVISANMSYSLQEVPPQVVQTAQQTLKALSGNQGSSLYPAVTLYHHPQEFISKVWAFRDAGGNYGVEIGADTGKAVSLDKLAEISGDKFVNQQDIPKVFAKPFYTTEKAIVAANPLVKKHFQLDLTGYSVAVQYDTYTFTKPGKPTVIGKINKNGIFWNFLATPENGLAK</sequence>
<evidence type="ECO:0000313" key="3">
    <source>
        <dbReference type="Proteomes" id="UP001056500"/>
    </source>
</evidence>
<name>A0ABY4WK42_9BACL</name>
<protein>
    <recommendedName>
        <fullName evidence="4">PepSY domain-containing protein</fullName>
    </recommendedName>
</protein>
<evidence type="ECO:0000256" key="1">
    <source>
        <dbReference type="SAM" id="SignalP"/>
    </source>
</evidence>
<dbReference type="EMBL" id="CP098755">
    <property type="protein sequence ID" value="USG65021.1"/>
    <property type="molecule type" value="Genomic_DNA"/>
</dbReference>